<name>A0AAE9A0V8_CAEBR</name>
<evidence type="ECO:0000313" key="2">
    <source>
        <dbReference type="EMBL" id="ULT89194.1"/>
    </source>
</evidence>
<accession>A0AAE9A0V8</accession>
<dbReference type="AlphaFoldDB" id="A0AAE9A0V8"/>
<feature type="region of interest" description="Disordered" evidence="1">
    <location>
        <begin position="1"/>
        <end position="64"/>
    </location>
</feature>
<proteinExistence type="predicted"/>
<protein>
    <submittedName>
        <fullName evidence="2">Uncharacterized protein</fullName>
    </submittedName>
</protein>
<evidence type="ECO:0000313" key="3">
    <source>
        <dbReference type="Proteomes" id="UP000827892"/>
    </source>
</evidence>
<feature type="compositionally biased region" description="Basic and acidic residues" evidence="1">
    <location>
        <begin position="1"/>
        <end position="11"/>
    </location>
</feature>
<dbReference type="EMBL" id="CP090895">
    <property type="protein sequence ID" value="ULT89194.1"/>
    <property type="molecule type" value="Genomic_DNA"/>
</dbReference>
<reference evidence="2 3" key="1">
    <citation type="submission" date="2022-02" db="EMBL/GenBank/DDBJ databases">
        <title>Chromosome-level reference genomes for two strains of Caenorhabditis briggsae: an improved platform for comparative genomics.</title>
        <authorList>
            <person name="Stevens L."/>
            <person name="Andersen E.C."/>
        </authorList>
    </citation>
    <scope>NUCLEOTIDE SEQUENCE [LARGE SCALE GENOMIC DNA]</scope>
    <source>
        <strain evidence="2">QX1410_ONT</strain>
        <tissue evidence="2">Whole-organism</tissue>
    </source>
</reference>
<evidence type="ECO:0000256" key="1">
    <source>
        <dbReference type="SAM" id="MobiDB-lite"/>
    </source>
</evidence>
<organism evidence="2 3">
    <name type="scientific">Caenorhabditis briggsae</name>
    <dbReference type="NCBI Taxonomy" id="6238"/>
    <lineage>
        <taxon>Eukaryota</taxon>
        <taxon>Metazoa</taxon>
        <taxon>Ecdysozoa</taxon>
        <taxon>Nematoda</taxon>
        <taxon>Chromadorea</taxon>
        <taxon>Rhabditida</taxon>
        <taxon>Rhabditina</taxon>
        <taxon>Rhabditomorpha</taxon>
        <taxon>Rhabditoidea</taxon>
        <taxon>Rhabditidae</taxon>
        <taxon>Peloderinae</taxon>
        <taxon>Caenorhabditis</taxon>
    </lineage>
</organism>
<dbReference type="Proteomes" id="UP000827892">
    <property type="component" value="Chromosome V"/>
</dbReference>
<gene>
    <name evidence="2" type="ORF">L3Y34_007986</name>
</gene>
<sequence length="120" mass="13273">MRKNVSRDEKSGRRRRLHNLKCAGAQSRGGGAQSPATPPAAEQQKVHRRGGASPGPPDGWAAGLMPKKEVCPFSRCVLLYLSPQKDIEEKEGSEEHTTNEIEFVPNRADGRCECEFRKES</sequence>